<comment type="caution">
    <text evidence="2">The sequence shown here is derived from an EMBL/GenBank/DDBJ whole genome shotgun (WGS) entry which is preliminary data.</text>
</comment>
<keyword evidence="3" id="KW-1185">Reference proteome</keyword>
<reference evidence="2 3" key="1">
    <citation type="journal article" date="2021" name="Sci. Rep.">
        <title>Phenotypic and genomic hallmarks of a novel, potentially pathogenic rapidly growing Mycobacterium species related to the Mycobacterium fortuitum complex.</title>
        <authorList>
            <person name="Gharbi R."/>
            <person name="Khanna V."/>
            <person name="Frigui W."/>
            <person name="Mhenni B."/>
            <person name="Brosch R."/>
            <person name="Mardassi H."/>
        </authorList>
    </citation>
    <scope>NUCLEOTIDE SEQUENCE [LARGE SCALE GENOMIC DNA]</scope>
    <source>
        <strain evidence="2 3">TNTM28</strain>
    </source>
</reference>
<feature type="compositionally biased region" description="Basic and acidic residues" evidence="1">
    <location>
        <begin position="185"/>
        <end position="196"/>
    </location>
</feature>
<organism evidence="2 3">
    <name type="scientific">[Mycobacterium] fortunisiensis</name>
    <dbReference type="NCBI Taxonomy" id="2600579"/>
    <lineage>
        <taxon>Bacteria</taxon>
        <taxon>Bacillati</taxon>
        <taxon>Actinomycetota</taxon>
        <taxon>Actinomycetes</taxon>
        <taxon>Mycobacteriales</taxon>
        <taxon>Mycobacteriaceae</taxon>
        <taxon>Mycolicibacterium</taxon>
    </lineage>
</organism>
<name>A0ABS6KJJ5_9MYCO</name>
<dbReference type="NCBIfam" id="TIGR03931">
    <property type="entry name" value="T7SS_Rv3446c"/>
    <property type="match status" value="1"/>
</dbReference>
<proteinExistence type="predicted"/>
<dbReference type="Proteomes" id="UP000812982">
    <property type="component" value="Unassembled WGS sequence"/>
</dbReference>
<evidence type="ECO:0000313" key="3">
    <source>
        <dbReference type="Proteomes" id="UP000812982"/>
    </source>
</evidence>
<evidence type="ECO:0000256" key="1">
    <source>
        <dbReference type="SAM" id="MobiDB-lite"/>
    </source>
</evidence>
<dbReference type="RefSeq" id="WP_217155780.1">
    <property type="nucleotide sequence ID" value="NZ_VOMB01000010.1"/>
</dbReference>
<dbReference type="EMBL" id="VOMB01000010">
    <property type="protein sequence ID" value="MBU9763779.1"/>
    <property type="molecule type" value="Genomic_DNA"/>
</dbReference>
<protein>
    <submittedName>
        <fullName evidence="2">Type VII secretion-associated protein</fullName>
    </submittedName>
</protein>
<dbReference type="InterPro" id="IPR023840">
    <property type="entry name" value="T7SS_Rv3446c"/>
</dbReference>
<sequence>MTAAVIEVGPVTVLGPAPVSADLATGLVAGIDDATVLIDDEPVEVAALCADVLATAAAGARHLTLVCPTWWTAEQRERLRRAGAVGSAEVAVVSRVTALSAPLTGGWVIVEIADEVVMVSWAGPGVETESVTLPRHPDTDVDPAALVRLVVPRANPGDEIILDAPVEVGGAEVLGRAVTAGLRDHGLATSRADPRRSGPARTAPPAPAVDHTGSPAAGSRVRRHRVATCAAAVLAVMLAGIAATGAGRPAGELAMTVVVEGRVGMQIPAGWVVHRVTDGPGSARVQVVSPSDPQLMIHLTQSGLGDGAVADTLRRALREQPAGVFVDFEPVAVVAGREVVGYRELRPGREIRWVVFADGPVRIAIGCQSRPGQAAGIRPACEVATRSAHAVF</sequence>
<gene>
    <name evidence="2" type="ORF">FR943_07985</name>
</gene>
<accession>A0ABS6KJJ5</accession>
<evidence type="ECO:0000313" key="2">
    <source>
        <dbReference type="EMBL" id="MBU9763779.1"/>
    </source>
</evidence>
<feature type="region of interest" description="Disordered" evidence="1">
    <location>
        <begin position="185"/>
        <end position="221"/>
    </location>
</feature>